<keyword evidence="2 8" id="KW-0963">Cytoplasm</keyword>
<feature type="domain" description="Lysidine-tRNA(Ile) synthetase C-terminal" evidence="9">
    <location>
        <begin position="374"/>
        <end position="442"/>
    </location>
</feature>
<proteinExistence type="inferred from homology"/>
<dbReference type="AlphaFoldDB" id="A0A1D7ZXL9"/>
<dbReference type="SUPFAM" id="SSF56037">
    <property type="entry name" value="PheT/TilS domain"/>
    <property type="match status" value="1"/>
</dbReference>
<dbReference type="EC" id="6.3.4.19" evidence="8"/>
<dbReference type="GO" id="GO:0032267">
    <property type="term" value="F:tRNA(Ile)-lysidine synthase activity"/>
    <property type="evidence" value="ECO:0007669"/>
    <property type="project" value="UniProtKB-EC"/>
</dbReference>
<dbReference type="RefSeq" id="WP_069775992.1">
    <property type="nucleotide sequence ID" value="NZ_CAXOPQ010000025.1"/>
</dbReference>
<dbReference type="InterPro" id="IPR012795">
    <property type="entry name" value="tRNA_Ile_lys_synt_N"/>
</dbReference>
<evidence type="ECO:0000256" key="7">
    <source>
        <dbReference type="ARBA" id="ARBA00048539"/>
    </source>
</evidence>
<dbReference type="GO" id="GO:0005737">
    <property type="term" value="C:cytoplasm"/>
    <property type="evidence" value="ECO:0007669"/>
    <property type="project" value="UniProtKB-SubCell"/>
</dbReference>
<evidence type="ECO:0000313" key="11">
    <source>
        <dbReference type="Proteomes" id="UP000094714"/>
    </source>
</evidence>
<dbReference type="PATRIC" id="fig|1613.112.peg.1165"/>
<dbReference type="Pfam" id="PF11734">
    <property type="entry name" value="TilS_C"/>
    <property type="match status" value="1"/>
</dbReference>
<dbReference type="Gene3D" id="1.20.59.20">
    <property type="match status" value="1"/>
</dbReference>
<evidence type="ECO:0000256" key="4">
    <source>
        <dbReference type="ARBA" id="ARBA00022694"/>
    </source>
</evidence>
<keyword evidence="6" id="KW-0067">ATP-binding</keyword>
<keyword evidence="3 8" id="KW-0436">Ligase</keyword>
<evidence type="ECO:0000256" key="2">
    <source>
        <dbReference type="ARBA" id="ARBA00022490"/>
    </source>
</evidence>
<dbReference type="Proteomes" id="UP000094714">
    <property type="component" value="Chromosome"/>
</dbReference>
<evidence type="ECO:0000256" key="8">
    <source>
        <dbReference type="HAMAP-Rule" id="MF_01161"/>
    </source>
</evidence>
<comment type="function">
    <text evidence="8">Ligates lysine onto the cytidine present at position 34 of the AUA codon-specific tRNA(Ile) that contains the anticodon CAU, in an ATP-dependent manner. Cytidine is converted to lysidine, thus changing the amino acid specificity of the tRNA from methionine to isoleucine.</text>
</comment>
<dbReference type="CDD" id="cd01992">
    <property type="entry name" value="TilS_N"/>
    <property type="match status" value="1"/>
</dbReference>
<dbReference type="InterPro" id="IPR012094">
    <property type="entry name" value="tRNA_Ile_lys_synt"/>
</dbReference>
<dbReference type="EMBL" id="CP017151">
    <property type="protein sequence ID" value="AOR74562.1"/>
    <property type="molecule type" value="Genomic_DNA"/>
</dbReference>
<gene>
    <name evidence="8" type="primary">tilS</name>
    <name evidence="10" type="ORF">LACFE_CDS1108</name>
</gene>
<dbReference type="SMART" id="SM00977">
    <property type="entry name" value="TilS_C"/>
    <property type="match status" value="1"/>
</dbReference>
<evidence type="ECO:0000256" key="1">
    <source>
        <dbReference type="ARBA" id="ARBA00004496"/>
    </source>
</evidence>
<dbReference type="InterPro" id="IPR012796">
    <property type="entry name" value="Lysidine-tRNA-synth_C"/>
</dbReference>
<dbReference type="Pfam" id="PF01171">
    <property type="entry name" value="ATP_bind_3"/>
    <property type="match status" value="1"/>
</dbReference>
<reference evidence="10 11" key="1">
    <citation type="submission" date="2016-09" db="EMBL/GenBank/DDBJ databases">
        <title>Genome Sequence of the Lactobacillus fermentum strain NCC2970 (CNCM I-5068).</title>
        <authorList>
            <person name="Barretto C."/>
            <person name="Ngom-Bru C."/>
            <person name="Genevaz A."/>
            <person name="Fournier C."/>
            <person name="Moine D."/>
            <person name="Kassam M."/>
            <person name="Iltis A."/>
            <person name="Sagory-Zalkind P."/>
            <person name="Faucherand G."/>
            <person name="Descombes P."/>
            <person name="Duboux S."/>
        </authorList>
    </citation>
    <scope>NUCLEOTIDE SEQUENCE [LARGE SCALE GENOMIC DNA]</scope>
    <source>
        <strain evidence="10 11">NCC2970</strain>
    </source>
</reference>
<dbReference type="Pfam" id="PF09179">
    <property type="entry name" value="TilS"/>
    <property type="match status" value="1"/>
</dbReference>
<dbReference type="NCBIfam" id="TIGR02432">
    <property type="entry name" value="lysidine_TilS_N"/>
    <property type="match status" value="1"/>
</dbReference>
<dbReference type="InterPro" id="IPR011063">
    <property type="entry name" value="TilS/TtcA_N"/>
</dbReference>
<evidence type="ECO:0000313" key="10">
    <source>
        <dbReference type="EMBL" id="AOR74562.1"/>
    </source>
</evidence>
<evidence type="ECO:0000256" key="6">
    <source>
        <dbReference type="ARBA" id="ARBA00022840"/>
    </source>
</evidence>
<dbReference type="InterPro" id="IPR015262">
    <property type="entry name" value="tRNA_Ile_lys_synt_subst-bd"/>
</dbReference>
<evidence type="ECO:0000256" key="3">
    <source>
        <dbReference type="ARBA" id="ARBA00022598"/>
    </source>
</evidence>
<comment type="caution">
    <text evidence="8">Lacks conserved residue(s) required for the propagation of feature annotation.</text>
</comment>
<dbReference type="PANTHER" id="PTHR43033">
    <property type="entry name" value="TRNA(ILE)-LYSIDINE SYNTHASE-RELATED"/>
    <property type="match status" value="1"/>
</dbReference>
<accession>A0A1D7ZXL9</accession>
<dbReference type="InterPro" id="IPR014729">
    <property type="entry name" value="Rossmann-like_a/b/a_fold"/>
</dbReference>
<dbReference type="PANTHER" id="PTHR43033:SF1">
    <property type="entry name" value="TRNA(ILE)-LYSIDINE SYNTHASE-RELATED"/>
    <property type="match status" value="1"/>
</dbReference>
<dbReference type="GO" id="GO:0006400">
    <property type="term" value="P:tRNA modification"/>
    <property type="evidence" value="ECO:0007669"/>
    <property type="project" value="UniProtKB-UniRule"/>
</dbReference>
<evidence type="ECO:0000259" key="9">
    <source>
        <dbReference type="SMART" id="SM00977"/>
    </source>
</evidence>
<keyword evidence="4 8" id="KW-0819">tRNA processing</keyword>
<protein>
    <recommendedName>
        <fullName evidence="8">tRNA(Ile)-lysidine synthase</fullName>
        <ecNumber evidence="8">6.3.4.19</ecNumber>
    </recommendedName>
    <alternativeName>
        <fullName evidence="8">tRNA(Ile)-2-lysyl-cytidine synthase</fullName>
    </alternativeName>
    <alternativeName>
        <fullName evidence="8">tRNA(Ile)-lysidine synthetase</fullName>
    </alternativeName>
</protein>
<comment type="similarity">
    <text evidence="8">Belongs to the tRNA(Ile)-lysidine synthase family.</text>
</comment>
<comment type="subcellular location">
    <subcellularLocation>
        <location evidence="1 8">Cytoplasm</location>
    </subcellularLocation>
</comment>
<dbReference type="HAMAP" id="MF_01161">
    <property type="entry name" value="tRNA_Ile_lys_synt"/>
    <property type="match status" value="1"/>
</dbReference>
<keyword evidence="5" id="KW-0547">Nucleotide-binding</keyword>
<dbReference type="SUPFAM" id="SSF52402">
    <property type="entry name" value="Adenine nucleotide alpha hydrolases-like"/>
    <property type="match status" value="1"/>
</dbReference>
<name>A0A1D7ZXL9_LIMFE</name>
<dbReference type="Gene3D" id="3.40.50.620">
    <property type="entry name" value="HUPs"/>
    <property type="match status" value="1"/>
</dbReference>
<sequence length="449" mass="51149">MKDPKLTMERSPLGSRFFSASNTLVVAVSTGVDSMVLLDLLQNLPKLRRPRLIVAHVNHHLRTQSTAEEAFLRTYCRQRNLPLEVAQWAVAEHPAKGIEAAARRFRYSFFATVMDKYQAQAVATAHHQDDLAETVLMKLIRGGRIEQLGALRWQRPFASGALIRPLLALNKQDLRRYAKDHQLTWFEDETNRDLTPFRNRVRHRYLPSLSVENPRLVTALASDAEQINDLLGLANERLGELDATLRTERGFSLAAFRQLSESTQRSYLRYYLTKRGVATIKEEQLHQLVTGLGDQTRPPQSFQLPNQWCLVKGYREAFLKKAGQMAQEGESEGEFVVELGQWYRLRAGGTFSVTRQPDQGSVTTVWLTNNQFPLTCRPVQAGDRLLLKGGTHQRVRRVLIDQKVPRDLRANQRVIVDALGQVVWLVGVKVAWFDRRPGALPVALCQREQ</sequence>
<comment type="catalytic activity">
    <reaction evidence="7 8">
        <text>cytidine(34) in tRNA(Ile2) + L-lysine + ATP = lysidine(34) in tRNA(Ile2) + AMP + diphosphate + H(+)</text>
        <dbReference type="Rhea" id="RHEA:43744"/>
        <dbReference type="Rhea" id="RHEA-COMP:10625"/>
        <dbReference type="Rhea" id="RHEA-COMP:10670"/>
        <dbReference type="ChEBI" id="CHEBI:15378"/>
        <dbReference type="ChEBI" id="CHEBI:30616"/>
        <dbReference type="ChEBI" id="CHEBI:32551"/>
        <dbReference type="ChEBI" id="CHEBI:33019"/>
        <dbReference type="ChEBI" id="CHEBI:82748"/>
        <dbReference type="ChEBI" id="CHEBI:83665"/>
        <dbReference type="ChEBI" id="CHEBI:456215"/>
        <dbReference type="EC" id="6.3.4.19"/>
    </reaction>
</comment>
<dbReference type="GO" id="GO:0005524">
    <property type="term" value="F:ATP binding"/>
    <property type="evidence" value="ECO:0007669"/>
    <property type="project" value="UniProtKB-KW"/>
</dbReference>
<dbReference type="NCBIfam" id="TIGR02433">
    <property type="entry name" value="lysidine_TilS_C"/>
    <property type="match status" value="1"/>
</dbReference>
<evidence type="ECO:0000256" key="5">
    <source>
        <dbReference type="ARBA" id="ARBA00022741"/>
    </source>
</evidence>
<organism evidence="10 11">
    <name type="scientific">Limosilactobacillus fermentum</name>
    <name type="common">Lactobacillus fermentum</name>
    <dbReference type="NCBI Taxonomy" id="1613"/>
    <lineage>
        <taxon>Bacteria</taxon>
        <taxon>Bacillati</taxon>
        <taxon>Bacillota</taxon>
        <taxon>Bacilli</taxon>
        <taxon>Lactobacillales</taxon>
        <taxon>Lactobacillaceae</taxon>
        <taxon>Limosilactobacillus</taxon>
    </lineage>
</organism>